<keyword evidence="3" id="KW-1185">Reference proteome</keyword>
<dbReference type="GeneID" id="90000126"/>
<dbReference type="Proteomes" id="UP001334248">
    <property type="component" value="Unassembled WGS sequence"/>
</dbReference>
<evidence type="ECO:0000313" key="2">
    <source>
        <dbReference type="EMBL" id="KAK5941399.1"/>
    </source>
</evidence>
<gene>
    <name evidence="2" type="ORF">PMZ80_006677</name>
</gene>
<reference evidence="2 3" key="1">
    <citation type="journal article" date="2023" name="Res Sq">
        <title>Genomic and morphological characterization of Knufia obscura isolated from the Mars 2020 spacecraft assembly facility.</title>
        <authorList>
            <person name="Chander A.M."/>
            <person name="Teixeira M.M."/>
            <person name="Singh N.K."/>
            <person name="Williams M.P."/>
            <person name="Parker C.W."/>
            <person name="Leo P."/>
            <person name="Stajich J.E."/>
            <person name="Torok T."/>
            <person name="Tighe S."/>
            <person name="Mason C.E."/>
            <person name="Venkateswaran K."/>
        </authorList>
    </citation>
    <scope>NUCLEOTIDE SEQUENCE [LARGE SCALE GENOMIC DNA]</scope>
    <source>
        <strain evidence="2 3">CCFEE 5817</strain>
    </source>
</reference>
<feature type="region of interest" description="Disordered" evidence="1">
    <location>
        <begin position="99"/>
        <end position="166"/>
    </location>
</feature>
<feature type="compositionally biased region" description="Basic and acidic residues" evidence="1">
    <location>
        <begin position="150"/>
        <end position="166"/>
    </location>
</feature>
<evidence type="ECO:0000256" key="1">
    <source>
        <dbReference type="SAM" id="MobiDB-lite"/>
    </source>
</evidence>
<organism evidence="2 3">
    <name type="scientific">Knufia obscura</name>
    <dbReference type="NCBI Taxonomy" id="1635080"/>
    <lineage>
        <taxon>Eukaryota</taxon>
        <taxon>Fungi</taxon>
        <taxon>Dikarya</taxon>
        <taxon>Ascomycota</taxon>
        <taxon>Pezizomycotina</taxon>
        <taxon>Eurotiomycetes</taxon>
        <taxon>Chaetothyriomycetidae</taxon>
        <taxon>Chaetothyriales</taxon>
        <taxon>Trichomeriaceae</taxon>
        <taxon>Knufia</taxon>
    </lineage>
</organism>
<accession>A0ABR0RL97</accession>
<proteinExistence type="predicted"/>
<sequence>MSEQKKQQYRGGPQKCEASDTFLAVDTLSELVNEFANIQCRLTSNEEIDQVGVETAIRELTGSYRLSSRLRAEIAGHFTTLDERYGGQPGSVAEWDLQDFESEESEEESEESEEESEESEEESEDSEEESEECEENDREQQPKKASTLVKDLKKAPTKDKPTAEVTRKTQQQIEAATQTCKLLGMYVNQVLIQLTEFADEMYRAYDRSQGITMAGVLIGKAQALPPPSLACRGLEARSGNHPRNIPLRNADKDLQESHKDLTRLFVEFAKLEECLATLWAAMYKSASSHRSCESP</sequence>
<dbReference type="RefSeq" id="XP_064729489.1">
    <property type="nucleotide sequence ID" value="XM_064875089.1"/>
</dbReference>
<evidence type="ECO:0000313" key="3">
    <source>
        <dbReference type="Proteomes" id="UP001334248"/>
    </source>
</evidence>
<dbReference type="EMBL" id="JAVHJV010000007">
    <property type="protein sequence ID" value="KAK5941399.1"/>
    <property type="molecule type" value="Genomic_DNA"/>
</dbReference>
<feature type="compositionally biased region" description="Acidic residues" evidence="1">
    <location>
        <begin position="99"/>
        <end position="137"/>
    </location>
</feature>
<name>A0ABR0RL97_9EURO</name>
<protein>
    <submittedName>
        <fullName evidence="2">Uncharacterized protein</fullName>
    </submittedName>
</protein>
<comment type="caution">
    <text evidence="2">The sequence shown here is derived from an EMBL/GenBank/DDBJ whole genome shotgun (WGS) entry which is preliminary data.</text>
</comment>